<keyword evidence="2" id="KW-1185">Reference proteome</keyword>
<comment type="caution">
    <text evidence="1">The sequence shown here is derived from an EMBL/GenBank/DDBJ whole genome shotgun (WGS) entry which is preliminary data.</text>
</comment>
<reference evidence="1" key="1">
    <citation type="submission" date="2023-10" db="EMBL/GenBank/DDBJ databases">
        <title>Chromosome-level genome of the transformable northern wattle, Acacia crassicarpa.</title>
        <authorList>
            <person name="Massaro I."/>
            <person name="Sinha N.R."/>
            <person name="Poethig S."/>
            <person name="Leichty A.R."/>
        </authorList>
    </citation>
    <scope>NUCLEOTIDE SEQUENCE</scope>
    <source>
        <strain evidence="1">Acra3RX</strain>
        <tissue evidence="1">Leaf</tissue>
    </source>
</reference>
<evidence type="ECO:0000313" key="1">
    <source>
        <dbReference type="EMBL" id="KAK4274617.1"/>
    </source>
</evidence>
<dbReference type="InterPro" id="IPR016972">
    <property type="entry name" value="UCP031279"/>
</dbReference>
<dbReference type="EMBL" id="JAWXYG010000004">
    <property type="protein sequence ID" value="KAK4274617.1"/>
    <property type="molecule type" value="Genomic_DNA"/>
</dbReference>
<dbReference type="PIRSF" id="PIRSF031279">
    <property type="entry name" value="UCP031279"/>
    <property type="match status" value="1"/>
</dbReference>
<dbReference type="Proteomes" id="UP001293593">
    <property type="component" value="Unassembled WGS sequence"/>
</dbReference>
<dbReference type="PANTHER" id="PTHR33526">
    <property type="entry name" value="OS07G0123800 PROTEIN"/>
    <property type="match status" value="1"/>
</dbReference>
<evidence type="ECO:0000313" key="2">
    <source>
        <dbReference type="Proteomes" id="UP001293593"/>
    </source>
</evidence>
<proteinExistence type="predicted"/>
<organism evidence="1 2">
    <name type="scientific">Acacia crassicarpa</name>
    <name type="common">northern wattle</name>
    <dbReference type="NCBI Taxonomy" id="499986"/>
    <lineage>
        <taxon>Eukaryota</taxon>
        <taxon>Viridiplantae</taxon>
        <taxon>Streptophyta</taxon>
        <taxon>Embryophyta</taxon>
        <taxon>Tracheophyta</taxon>
        <taxon>Spermatophyta</taxon>
        <taxon>Magnoliopsida</taxon>
        <taxon>eudicotyledons</taxon>
        <taxon>Gunneridae</taxon>
        <taxon>Pentapetalae</taxon>
        <taxon>rosids</taxon>
        <taxon>fabids</taxon>
        <taxon>Fabales</taxon>
        <taxon>Fabaceae</taxon>
        <taxon>Caesalpinioideae</taxon>
        <taxon>mimosoid clade</taxon>
        <taxon>Acacieae</taxon>
        <taxon>Acacia</taxon>
    </lineage>
</organism>
<name>A0AAE1JPB3_9FABA</name>
<accession>A0AAE1JPB3</accession>
<sequence>MRNRRGRNQNIVVRIITSPLRALGKAKDLYVRSITNCGNSVNYSNPMDAAGRFEALPRSYSSAATKHDDREDFTELMRAASVRTLMGKLNADSSMKQKEEAKVLPKSVSFGMARIDEDSPSCDFGDAPLSDAPDFYPRSRSYAVNSRTVAVF</sequence>
<gene>
    <name evidence="1" type="ORF">QN277_017811</name>
</gene>
<dbReference type="PANTHER" id="PTHR33526:SF13">
    <property type="entry name" value="TYROSINE-PROTEIN PHOSPHATASE 3-LIKE"/>
    <property type="match status" value="1"/>
</dbReference>
<protein>
    <submittedName>
        <fullName evidence="1">Uncharacterized protein</fullName>
    </submittedName>
</protein>
<dbReference type="AlphaFoldDB" id="A0AAE1JPB3"/>